<gene>
    <name evidence="1" type="ORF">ABID43_002391</name>
</gene>
<keyword evidence="2" id="KW-1185">Reference proteome</keyword>
<sequence>MDWQRLAPARTRKQMAVTALAGLLLGLGGVTAGTGLVQASERGGLFDFFESIFRGPAPEPMAAPVRRRPAHYASLPDARRVTAVRVVRQTPRVREQVRLPRPLRQARTRVPETPVAGFGDAVLGARTVCVRACDGYLFPVGRLAARADLPVHEAACTAACPNAPTSLFTLGAHETEMDRAVGLDGRPYRSLAVANLYRTKRVAQCACQPEGRAAIPLPLAQDRTLRAGDVVATAASAAIVTQARDGGLTVVDFREARGLSRRARRAIDAKVDVIRREADVRAFRNAMRRADRASRIRLASGAGFQSAPPIEVEPAFAPARAPAGPRVVMASPFVY</sequence>
<dbReference type="InterPro" id="IPR021293">
    <property type="entry name" value="DUF2865"/>
</dbReference>
<evidence type="ECO:0000313" key="1">
    <source>
        <dbReference type="EMBL" id="MET3692851.1"/>
    </source>
</evidence>
<evidence type="ECO:0008006" key="3">
    <source>
        <dbReference type="Google" id="ProtNLM"/>
    </source>
</evidence>
<proteinExistence type="predicted"/>
<dbReference type="EMBL" id="JBEPMM010000005">
    <property type="protein sequence ID" value="MET3692851.1"/>
    <property type="molecule type" value="Genomic_DNA"/>
</dbReference>
<dbReference type="Proteomes" id="UP001549145">
    <property type="component" value="Unassembled WGS sequence"/>
</dbReference>
<accession>A0ABV2L7T3</accession>
<evidence type="ECO:0000313" key="2">
    <source>
        <dbReference type="Proteomes" id="UP001549145"/>
    </source>
</evidence>
<dbReference type="RefSeq" id="WP_238277606.1">
    <property type="nucleotide sequence ID" value="NZ_BPQL01000023.1"/>
</dbReference>
<organism evidence="1 2">
    <name type="scientific">Methylobacterium goesingense</name>
    <dbReference type="NCBI Taxonomy" id="243690"/>
    <lineage>
        <taxon>Bacteria</taxon>
        <taxon>Pseudomonadati</taxon>
        <taxon>Pseudomonadota</taxon>
        <taxon>Alphaproteobacteria</taxon>
        <taxon>Hyphomicrobiales</taxon>
        <taxon>Methylobacteriaceae</taxon>
        <taxon>Methylobacterium</taxon>
    </lineage>
</organism>
<dbReference type="Pfam" id="PF11064">
    <property type="entry name" value="DUF2865"/>
    <property type="match status" value="1"/>
</dbReference>
<name>A0ABV2L7T3_9HYPH</name>
<comment type="caution">
    <text evidence="1">The sequence shown here is derived from an EMBL/GenBank/DDBJ whole genome shotgun (WGS) entry which is preliminary data.</text>
</comment>
<reference evidence="1 2" key="1">
    <citation type="submission" date="2024-06" db="EMBL/GenBank/DDBJ databases">
        <title>Genomic Encyclopedia of Type Strains, Phase IV (KMG-IV): sequencing the most valuable type-strain genomes for metagenomic binning, comparative biology and taxonomic classification.</title>
        <authorList>
            <person name="Goeker M."/>
        </authorList>
    </citation>
    <scope>NUCLEOTIDE SEQUENCE [LARGE SCALE GENOMIC DNA]</scope>
    <source>
        <strain evidence="1 2">DSM 21331</strain>
    </source>
</reference>
<protein>
    <recommendedName>
        <fullName evidence="3">DUF2865 domain-containing protein</fullName>
    </recommendedName>
</protein>